<proteinExistence type="predicted"/>
<evidence type="ECO:0000313" key="1">
    <source>
        <dbReference type="EMBL" id="KAJ8886543.1"/>
    </source>
</evidence>
<dbReference type="EMBL" id="JARBHB010000004">
    <property type="protein sequence ID" value="KAJ8886543.1"/>
    <property type="molecule type" value="Genomic_DNA"/>
</dbReference>
<dbReference type="Proteomes" id="UP001159363">
    <property type="component" value="Chromosome X"/>
</dbReference>
<keyword evidence="2" id="KW-1185">Reference proteome</keyword>
<comment type="caution">
    <text evidence="1">The sequence shown here is derived from an EMBL/GenBank/DDBJ whole genome shotgun (WGS) entry which is preliminary data.</text>
</comment>
<protein>
    <submittedName>
        <fullName evidence="1">Uncharacterized protein</fullName>
    </submittedName>
</protein>
<gene>
    <name evidence="1" type="ORF">PR048_012754</name>
</gene>
<reference evidence="1 2" key="1">
    <citation type="submission" date="2023-02" db="EMBL/GenBank/DDBJ databases">
        <title>LHISI_Scaffold_Assembly.</title>
        <authorList>
            <person name="Stuart O.P."/>
            <person name="Cleave R."/>
            <person name="Magrath M.J.L."/>
            <person name="Mikheyev A.S."/>
        </authorList>
    </citation>
    <scope>NUCLEOTIDE SEQUENCE [LARGE SCALE GENOMIC DNA]</scope>
    <source>
        <strain evidence="1">Daus_M_001</strain>
        <tissue evidence="1">Leg muscle</tissue>
    </source>
</reference>
<accession>A0ABQ9HQ87</accession>
<sequence length="95" mass="11221">MSRLQVCKKTFTETLGVSRDCVQNLCRKFMITGSTYVEKREDTQDLRTAVRAFIESIRPVEKFYYQGKNVHRQYLASDLNIDKLHLKYSDKCAEY</sequence>
<organism evidence="1 2">
    <name type="scientific">Dryococelus australis</name>
    <dbReference type="NCBI Taxonomy" id="614101"/>
    <lineage>
        <taxon>Eukaryota</taxon>
        <taxon>Metazoa</taxon>
        <taxon>Ecdysozoa</taxon>
        <taxon>Arthropoda</taxon>
        <taxon>Hexapoda</taxon>
        <taxon>Insecta</taxon>
        <taxon>Pterygota</taxon>
        <taxon>Neoptera</taxon>
        <taxon>Polyneoptera</taxon>
        <taxon>Phasmatodea</taxon>
        <taxon>Verophasmatodea</taxon>
        <taxon>Anareolatae</taxon>
        <taxon>Phasmatidae</taxon>
        <taxon>Eurycanthinae</taxon>
        <taxon>Dryococelus</taxon>
    </lineage>
</organism>
<name>A0ABQ9HQ87_9NEOP</name>
<evidence type="ECO:0000313" key="2">
    <source>
        <dbReference type="Proteomes" id="UP001159363"/>
    </source>
</evidence>